<dbReference type="OrthoDB" id="4837584at2759"/>
<dbReference type="AlphaFoldDB" id="A0A4T0WHT2"/>
<gene>
    <name evidence="1" type="ORF">CH35J_000401</name>
</gene>
<dbReference type="Proteomes" id="UP000305883">
    <property type="component" value="Unassembled WGS sequence"/>
</dbReference>
<name>A0A4T0WHT2_9PEZI</name>
<dbReference type="EMBL" id="MWPZ01000001">
    <property type="protein sequence ID" value="TID06175.1"/>
    <property type="molecule type" value="Genomic_DNA"/>
</dbReference>
<protein>
    <submittedName>
        <fullName evidence="1">Uncharacterized protein</fullName>
    </submittedName>
</protein>
<evidence type="ECO:0000313" key="2">
    <source>
        <dbReference type="Proteomes" id="UP000305883"/>
    </source>
</evidence>
<sequence>MRQIAQIDGRNRAVNSRDQATSRTVRELMDSAQEMRRATEMIGRLASELQGQQTELEIMTHKVRMKQEMMLEIIDDIAAVAENDPGNLMVELREWRTAIVESDLITGVNDRSHEVESLLDMTSELNDR</sequence>
<organism evidence="1 2">
    <name type="scientific">Colletotrichum higginsianum</name>
    <dbReference type="NCBI Taxonomy" id="80884"/>
    <lineage>
        <taxon>Eukaryota</taxon>
        <taxon>Fungi</taxon>
        <taxon>Dikarya</taxon>
        <taxon>Ascomycota</taxon>
        <taxon>Pezizomycotina</taxon>
        <taxon>Sordariomycetes</taxon>
        <taxon>Hypocreomycetidae</taxon>
        <taxon>Glomerellales</taxon>
        <taxon>Glomerellaceae</taxon>
        <taxon>Colletotrichum</taxon>
        <taxon>Colletotrichum destructivum species complex</taxon>
    </lineage>
</organism>
<comment type="caution">
    <text evidence="1">The sequence shown here is derived from an EMBL/GenBank/DDBJ whole genome shotgun (WGS) entry which is preliminary data.</text>
</comment>
<evidence type="ECO:0000313" key="1">
    <source>
        <dbReference type="EMBL" id="TID06175.1"/>
    </source>
</evidence>
<accession>A0A4T0WHT2</accession>
<reference evidence="1 2" key="1">
    <citation type="journal article" date="2019" name="Genome Biol. Evol.">
        <title>Genomic Plasticity Mediated by Transposable Elements in the Plant Pathogenic Fungus Colletotrichum higginsianum.</title>
        <authorList>
            <person name="Tsushima A."/>
            <person name="Gan P."/>
            <person name="Kumakura N."/>
            <person name="Narusaka M."/>
            <person name="Takano Y."/>
            <person name="Narusaka Y."/>
            <person name="Shirasu K."/>
        </authorList>
    </citation>
    <scope>NUCLEOTIDE SEQUENCE [LARGE SCALE GENOMIC DNA]</scope>
    <source>
        <strain evidence="1 2">MAFF305635-RFP</strain>
    </source>
</reference>
<proteinExistence type="predicted"/>